<feature type="domain" description="Acyl-protein synthetase LuxE" evidence="1">
    <location>
        <begin position="3"/>
        <end position="310"/>
    </location>
</feature>
<organism evidence="2 3">
    <name type="scientific">Ginsengibacter hankyongi</name>
    <dbReference type="NCBI Taxonomy" id="2607284"/>
    <lineage>
        <taxon>Bacteria</taxon>
        <taxon>Pseudomonadati</taxon>
        <taxon>Bacteroidota</taxon>
        <taxon>Chitinophagia</taxon>
        <taxon>Chitinophagales</taxon>
        <taxon>Chitinophagaceae</taxon>
        <taxon>Ginsengibacter</taxon>
    </lineage>
</organism>
<evidence type="ECO:0000313" key="2">
    <source>
        <dbReference type="EMBL" id="KAA9040731.1"/>
    </source>
</evidence>
<accession>A0A5J5IIW1</accession>
<protein>
    <submittedName>
        <fullName evidence="2">Acyl transferase</fullName>
    </submittedName>
</protein>
<dbReference type="Pfam" id="PF04443">
    <property type="entry name" value="LuxE"/>
    <property type="match status" value="1"/>
</dbReference>
<dbReference type="InterPro" id="IPR042099">
    <property type="entry name" value="ANL_N_sf"/>
</dbReference>
<evidence type="ECO:0000259" key="1">
    <source>
        <dbReference type="Pfam" id="PF04443"/>
    </source>
</evidence>
<dbReference type="GO" id="GO:0047474">
    <property type="term" value="F:long-chain fatty acid--protein ligase activity"/>
    <property type="evidence" value="ECO:0007669"/>
    <property type="project" value="InterPro"/>
</dbReference>
<evidence type="ECO:0000313" key="3">
    <source>
        <dbReference type="Proteomes" id="UP000326903"/>
    </source>
</evidence>
<name>A0A5J5IIW1_9BACT</name>
<dbReference type="InterPro" id="IPR007534">
    <property type="entry name" value="LuxE"/>
</dbReference>
<dbReference type="EMBL" id="VYQF01000001">
    <property type="protein sequence ID" value="KAA9040731.1"/>
    <property type="molecule type" value="Genomic_DNA"/>
</dbReference>
<dbReference type="Proteomes" id="UP000326903">
    <property type="component" value="Unassembled WGS sequence"/>
</dbReference>
<proteinExistence type="predicted"/>
<keyword evidence="3" id="KW-1185">Reference proteome</keyword>
<dbReference type="GO" id="GO:0008218">
    <property type="term" value="P:bioluminescence"/>
    <property type="evidence" value="ECO:0007669"/>
    <property type="project" value="InterPro"/>
</dbReference>
<reference evidence="2 3" key="1">
    <citation type="submission" date="2019-09" db="EMBL/GenBank/DDBJ databases">
        <title>Draft genome sequence of Ginsengibacter sp. BR5-29.</title>
        <authorList>
            <person name="Im W.-T."/>
        </authorList>
    </citation>
    <scope>NUCLEOTIDE SEQUENCE [LARGE SCALE GENOMIC DNA]</scope>
    <source>
        <strain evidence="2 3">BR5-29</strain>
    </source>
</reference>
<gene>
    <name evidence="2" type="ORF">FW778_01435</name>
</gene>
<keyword evidence="2" id="KW-0808">Transferase</keyword>
<dbReference type="RefSeq" id="WP_150412790.1">
    <property type="nucleotide sequence ID" value="NZ_VYQF01000001.1"/>
</dbReference>
<sequence>MALEMFRLQYEHNKIYKLYTDALHINPLQVNRIEDIPFLPIQFFKTNQVTTTNFEPETIFESSGTTGENTSRHFVKKLSLYKESFLTGFKLFYGNPRELCILALLPGYLERQNSSLVTMADHLIKLSDRSHSGFYLHNHEKLYQTLVHHEIRKQPVLLIGVTFALLDFAEKYSIDLNYTTVMETGGMKGRREEITREEVHTFLKQKLGLQNIHSEYGMTELLSQAYSTGKGLFKCPPWMKVLAREEDDPLEITASPRKYKPSTGLLNVIDLANIYSCSFIATDDVGKLYHNGSFEVLGRRDISDLRGCSLLTASD</sequence>
<dbReference type="Gene3D" id="3.40.50.12780">
    <property type="entry name" value="N-terminal domain of ligase-like"/>
    <property type="match status" value="1"/>
</dbReference>
<dbReference type="AlphaFoldDB" id="A0A5J5IIW1"/>
<comment type="caution">
    <text evidence="2">The sequence shown here is derived from an EMBL/GenBank/DDBJ whole genome shotgun (WGS) entry which is preliminary data.</text>
</comment>
<dbReference type="GO" id="GO:0016740">
    <property type="term" value="F:transferase activity"/>
    <property type="evidence" value="ECO:0007669"/>
    <property type="project" value="UniProtKB-KW"/>
</dbReference>